<dbReference type="SUPFAM" id="SSF51905">
    <property type="entry name" value="FAD/NAD(P)-binding domain"/>
    <property type="match status" value="1"/>
</dbReference>
<dbReference type="GO" id="GO:0016491">
    <property type="term" value="F:oxidoreductase activity"/>
    <property type="evidence" value="ECO:0007669"/>
    <property type="project" value="UniProtKB-KW"/>
</dbReference>
<dbReference type="PANTHER" id="PTHR43563">
    <property type="entry name" value="AMINE OXIDASE"/>
    <property type="match status" value="1"/>
</dbReference>
<name>A0A4Q7EIZ6_9CYAN</name>
<comment type="cofactor">
    <cofactor evidence="1">
        <name>FAD</name>
        <dbReference type="ChEBI" id="CHEBI:57692"/>
    </cofactor>
</comment>
<gene>
    <name evidence="6" type="ORF">DYY88_00265</name>
</gene>
<keyword evidence="3" id="KW-0560">Oxidoreductase</keyword>
<dbReference type="Gene3D" id="1.10.405.10">
    <property type="entry name" value="Guanine Nucleotide Dissociation Inhibitor, domain 1"/>
    <property type="match status" value="1"/>
</dbReference>
<dbReference type="InterPro" id="IPR050703">
    <property type="entry name" value="Flavin_MAO"/>
</dbReference>
<dbReference type="SUPFAM" id="SSF54373">
    <property type="entry name" value="FAD-linked reductases, C-terminal domain"/>
    <property type="match status" value="1"/>
</dbReference>
<dbReference type="EMBL" id="QVFV01000001">
    <property type="protein sequence ID" value="RZM81759.1"/>
    <property type="molecule type" value="Genomic_DNA"/>
</dbReference>
<feature type="binding site" evidence="4">
    <location>
        <begin position="40"/>
        <end position="41"/>
    </location>
    <ligand>
        <name>FAD</name>
        <dbReference type="ChEBI" id="CHEBI:57692"/>
    </ligand>
</feature>
<feature type="domain" description="Amine oxidase" evidence="5">
    <location>
        <begin position="20"/>
        <end position="452"/>
    </location>
</feature>
<dbReference type="AlphaFoldDB" id="A0A4Q7EIZ6"/>
<dbReference type="PRINTS" id="PR00757">
    <property type="entry name" value="AMINEOXDASEF"/>
</dbReference>
<dbReference type="RefSeq" id="WP_052288161.1">
    <property type="nucleotide sequence ID" value="NZ_QVFV01000001.1"/>
</dbReference>
<proteinExistence type="inferred from homology"/>
<reference evidence="6 7" key="1">
    <citation type="submission" date="2018-11" db="EMBL/GenBank/DDBJ databases">
        <title>Whole genome sequencing of an environmental sample.</title>
        <authorList>
            <person name="Sarangi A.N."/>
            <person name="Singh D."/>
            <person name="Tripathy S."/>
        </authorList>
    </citation>
    <scope>NUCLEOTIDE SEQUENCE [LARGE SCALE GENOMIC DNA]</scope>
    <source>
        <strain evidence="6 7">Lakshadweep</strain>
    </source>
</reference>
<dbReference type="Gene3D" id="3.50.50.60">
    <property type="entry name" value="FAD/NAD(P)-binding domain"/>
    <property type="match status" value="1"/>
</dbReference>
<evidence type="ECO:0000259" key="5">
    <source>
        <dbReference type="Pfam" id="PF01593"/>
    </source>
</evidence>
<dbReference type="InterPro" id="IPR001613">
    <property type="entry name" value="Flavin_amine_oxidase"/>
</dbReference>
<dbReference type="Pfam" id="PF01593">
    <property type="entry name" value="Amino_oxidase"/>
    <property type="match status" value="1"/>
</dbReference>
<comment type="similarity">
    <text evidence="2">Belongs to the flavin monoamine oxidase family.</text>
</comment>
<evidence type="ECO:0000313" key="6">
    <source>
        <dbReference type="EMBL" id="RZM81759.1"/>
    </source>
</evidence>
<dbReference type="Proteomes" id="UP000292459">
    <property type="component" value="Unassembled WGS sequence"/>
</dbReference>
<keyword evidence="7" id="KW-1185">Reference proteome</keyword>
<dbReference type="Gene3D" id="3.90.660.10">
    <property type="match status" value="1"/>
</dbReference>
<evidence type="ECO:0000256" key="3">
    <source>
        <dbReference type="ARBA" id="ARBA00023002"/>
    </source>
</evidence>
<evidence type="ECO:0000256" key="2">
    <source>
        <dbReference type="ARBA" id="ARBA00005995"/>
    </source>
</evidence>
<dbReference type="OrthoDB" id="25353at2"/>
<evidence type="ECO:0000256" key="4">
    <source>
        <dbReference type="PIRSR" id="PIRSR601613-1"/>
    </source>
</evidence>
<dbReference type="InterPro" id="IPR036188">
    <property type="entry name" value="FAD/NAD-bd_sf"/>
</dbReference>
<protein>
    <submittedName>
        <fullName evidence="6">FAD-dependent oxidoreductase</fullName>
    </submittedName>
</protein>
<dbReference type="InterPro" id="IPR002937">
    <property type="entry name" value="Amino_oxidase"/>
</dbReference>
<comment type="caution">
    <text evidence="6">The sequence shown here is derived from an EMBL/GenBank/DDBJ whole genome shotgun (WGS) entry which is preliminary data.</text>
</comment>
<accession>A0A4Q7EIZ6</accession>
<dbReference type="PANTHER" id="PTHR43563:SF1">
    <property type="entry name" value="AMINE OXIDASE [FLAVIN-CONTAINING] B"/>
    <property type="match status" value="1"/>
</dbReference>
<sequence>MTEIVTVASPAETLIVGAGLAGLVTAYRLKQFGIDVDIVEARDRPGGRIHSVTNALGTSLTAELGGEAFDSDHVACLTLAQELGLPVVDLWSQADAGAEDLFWFGQQRLDPQAIQAEFTALLRAQPQDWQAVQQFLQTGERTPVIQSLDALSIADYLSRHGVSRSLYQALTTAYTIKYGMDSTRQSCLNLLSYFKSAADCQSLFGNSDERYYLQGGNAQLPQALFAAVGDRVQLATQLETLAARRDGQYVATLRQGQTVRDRSYRRVVLTLPFSVLRHLDLQVDLPPSQRQAIQQLGYSTPTKVISAYRTKVWRQQGLNGLAYTDLAMQHCWEACDSLRSSEIALLVAYPGGAAGQAITTLDLADLAPMMQADLAQLFPGICAAQLTPDWLRSQWLTDPFSAGAYSCYEVGQWSAFYGFEGQRTEHLFFAGEHCSRRYQGYMEGACETAEQVTLAILQDIGHQPAIAAQQQRLQHYQQSRQSGFSLTTEGR</sequence>
<organism evidence="6 7">
    <name type="scientific">Leptolyngbya iicbica LK</name>
    <dbReference type="NCBI Taxonomy" id="2294035"/>
    <lineage>
        <taxon>Bacteria</taxon>
        <taxon>Bacillati</taxon>
        <taxon>Cyanobacteriota</taxon>
        <taxon>Cyanophyceae</taxon>
        <taxon>Leptolyngbyales</taxon>
        <taxon>Leptolyngbyaceae</taxon>
        <taxon>Leptolyngbya group</taxon>
        <taxon>Leptolyngbya</taxon>
        <taxon>Leptolyngbya iicbica</taxon>
    </lineage>
</organism>
<evidence type="ECO:0000313" key="7">
    <source>
        <dbReference type="Proteomes" id="UP000292459"/>
    </source>
</evidence>
<evidence type="ECO:0000256" key="1">
    <source>
        <dbReference type="ARBA" id="ARBA00001974"/>
    </source>
</evidence>